<keyword evidence="9" id="KW-0482">Metalloprotease</keyword>
<feature type="transmembrane region" description="Helical" evidence="11">
    <location>
        <begin position="93"/>
        <end position="117"/>
    </location>
</feature>
<comment type="similarity">
    <text evidence="3">Belongs to the peptidase M50B family.</text>
</comment>
<evidence type="ECO:0000256" key="10">
    <source>
        <dbReference type="ARBA" id="ARBA00023136"/>
    </source>
</evidence>
<sequence length="252" mass="26870" precursor="true">MSLIVSLLAFIILMSLVVLVHEFGHFLAARKAGVPVYEFSVGFPFSPRIATFYRHKETEFTFRLLPLGGFVSFSTDGDENAHKLFGASPLARASIMAGGPLFNVFFGFLVFIPAFMAKDGSTLLQAAQSSANAVWMVIAGTFSMFGHLLTGQGGTESISGPVGIAAMAGQAASQGVIDLLFFTGVLSLSLGIMNLMPFPGLDGGQLVMVLIEAIRNRPLGTKAYQVINVTGLMLLIGLSIVITWRDIVMLVS</sequence>
<evidence type="ECO:0000256" key="6">
    <source>
        <dbReference type="ARBA" id="ARBA00022801"/>
    </source>
</evidence>
<evidence type="ECO:0000256" key="2">
    <source>
        <dbReference type="ARBA" id="ARBA00004141"/>
    </source>
</evidence>
<evidence type="ECO:0000256" key="8">
    <source>
        <dbReference type="ARBA" id="ARBA00022989"/>
    </source>
</evidence>
<dbReference type="GO" id="GO:0004222">
    <property type="term" value="F:metalloendopeptidase activity"/>
    <property type="evidence" value="ECO:0007669"/>
    <property type="project" value="InterPro"/>
</dbReference>
<keyword evidence="5 11" id="KW-0812">Transmembrane</keyword>
<gene>
    <name evidence="13" type="ordered locus">Cpha266_1573</name>
</gene>
<evidence type="ECO:0000256" key="7">
    <source>
        <dbReference type="ARBA" id="ARBA00022833"/>
    </source>
</evidence>
<comment type="cofactor">
    <cofactor evidence="1">
        <name>Zn(2+)</name>
        <dbReference type="ChEBI" id="CHEBI:29105"/>
    </cofactor>
</comment>
<dbReference type="RefSeq" id="WP_011745405.1">
    <property type="nucleotide sequence ID" value="NC_008639.1"/>
</dbReference>
<evidence type="ECO:0000256" key="1">
    <source>
        <dbReference type="ARBA" id="ARBA00001947"/>
    </source>
</evidence>
<dbReference type="Pfam" id="PF02163">
    <property type="entry name" value="Peptidase_M50"/>
    <property type="match status" value="1"/>
</dbReference>
<dbReference type="EMBL" id="CP000492">
    <property type="protein sequence ID" value="ABL65595.1"/>
    <property type="molecule type" value="Genomic_DNA"/>
</dbReference>
<evidence type="ECO:0000313" key="14">
    <source>
        <dbReference type="Proteomes" id="UP000008701"/>
    </source>
</evidence>
<evidence type="ECO:0000259" key="12">
    <source>
        <dbReference type="Pfam" id="PF02163"/>
    </source>
</evidence>
<dbReference type="InterPro" id="IPR004387">
    <property type="entry name" value="Pept_M50_Zn"/>
</dbReference>
<evidence type="ECO:0000256" key="11">
    <source>
        <dbReference type="SAM" id="Phobius"/>
    </source>
</evidence>
<dbReference type="InterPro" id="IPR008915">
    <property type="entry name" value="Peptidase_M50"/>
</dbReference>
<keyword evidence="14" id="KW-1185">Reference proteome</keyword>
<comment type="subcellular location">
    <subcellularLocation>
        <location evidence="2">Membrane</location>
        <topology evidence="2">Multi-pass membrane protein</topology>
    </subcellularLocation>
</comment>
<evidence type="ECO:0000313" key="13">
    <source>
        <dbReference type="EMBL" id="ABL65595.1"/>
    </source>
</evidence>
<keyword evidence="7" id="KW-0862">Zinc</keyword>
<feature type="transmembrane region" description="Helical" evidence="11">
    <location>
        <begin position="129"/>
        <end position="149"/>
    </location>
</feature>
<dbReference type="GO" id="GO:0016020">
    <property type="term" value="C:membrane"/>
    <property type="evidence" value="ECO:0007669"/>
    <property type="project" value="UniProtKB-SubCell"/>
</dbReference>
<dbReference type="eggNOG" id="COG0750">
    <property type="taxonomic scope" value="Bacteria"/>
</dbReference>
<keyword evidence="6" id="KW-0378">Hydrolase</keyword>
<dbReference type="STRING" id="290317.Cpha266_1573"/>
<dbReference type="HOGENOM" id="CLU_025778_1_3_10"/>
<dbReference type="Proteomes" id="UP000008701">
    <property type="component" value="Chromosome"/>
</dbReference>
<name>A1BGR8_CHLPD</name>
<proteinExistence type="inferred from homology"/>
<dbReference type="PANTHER" id="PTHR42837">
    <property type="entry name" value="REGULATOR OF SIGMA-E PROTEASE RSEP"/>
    <property type="match status" value="1"/>
</dbReference>
<evidence type="ECO:0000256" key="5">
    <source>
        <dbReference type="ARBA" id="ARBA00022692"/>
    </source>
</evidence>
<dbReference type="GO" id="GO:0006508">
    <property type="term" value="P:proteolysis"/>
    <property type="evidence" value="ECO:0007669"/>
    <property type="project" value="UniProtKB-KW"/>
</dbReference>
<organism evidence="13 14">
    <name type="scientific">Chlorobium phaeobacteroides (strain DSM 266 / SMG 266 / 2430)</name>
    <dbReference type="NCBI Taxonomy" id="290317"/>
    <lineage>
        <taxon>Bacteria</taxon>
        <taxon>Pseudomonadati</taxon>
        <taxon>Chlorobiota</taxon>
        <taxon>Chlorobiia</taxon>
        <taxon>Chlorobiales</taxon>
        <taxon>Chlorobiaceae</taxon>
        <taxon>Chlorobium/Pelodictyon group</taxon>
        <taxon>Chlorobium</taxon>
    </lineage>
</organism>
<dbReference type="CDD" id="cd06163">
    <property type="entry name" value="S2P-M50_PDZ_RseP-like"/>
    <property type="match status" value="1"/>
</dbReference>
<feature type="domain" description="Peptidase M50" evidence="12">
    <location>
        <begin position="9"/>
        <end position="237"/>
    </location>
</feature>
<dbReference type="AlphaFoldDB" id="A1BGR8"/>
<keyword evidence="8 11" id="KW-1133">Transmembrane helix</keyword>
<dbReference type="KEGG" id="cph:Cpha266_1573"/>
<dbReference type="OrthoDB" id="9782003at2"/>
<reference evidence="13 14" key="1">
    <citation type="submission" date="2006-12" db="EMBL/GenBank/DDBJ databases">
        <title>Complete sequence of Chlorobium phaeobacteroides DSM 266.</title>
        <authorList>
            <consortium name="US DOE Joint Genome Institute"/>
            <person name="Copeland A."/>
            <person name="Lucas S."/>
            <person name="Lapidus A."/>
            <person name="Barry K."/>
            <person name="Detter J.C."/>
            <person name="Glavina del Rio T."/>
            <person name="Hammon N."/>
            <person name="Israni S."/>
            <person name="Pitluck S."/>
            <person name="Goltsman E."/>
            <person name="Schmutz J."/>
            <person name="Larimer F."/>
            <person name="Land M."/>
            <person name="Hauser L."/>
            <person name="Mikhailova N."/>
            <person name="Li T."/>
            <person name="Overmann J."/>
            <person name="Bryant D.A."/>
            <person name="Richardson P."/>
        </authorList>
    </citation>
    <scope>NUCLEOTIDE SEQUENCE [LARGE SCALE GENOMIC DNA]</scope>
    <source>
        <strain evidence="13 14">DSM 266</strain>
    </source>
</reference>
<keyword evidence="10 11" id="KW-0472">Membrane</keyword>
<dbReference type="PANTHER" id="PTHR42837:SF2">
    <property type="entry name" value="MEMBRANE METALLOPROTEASE ARASP2, CHLOROPLASTIC-RELATED"/>
    <property type="match status" value="1"/>
</dbReference>
<evidence type="ECO:0000256" key="4">
    <source>
        <dbReference type="ARBA" id="ARBA00022670"/>
    </source>
</evidence>
<feature type="transmembrane region" description="Helical" evidence="11">
    <location>
        <begin position="223"/>
        <end position="244"/>
    </location>
</feature>
<evidence type="ECO:0000256" key="3">
    <source>
        <dbReference type="ARBA" id="ARBA00007931"/>
    </source>
</evidence>
<keyword evidence="4" id="KW-0645">Protease</keyword>
<accession>A1BGR8</accession>
<evidence type="ECO:0000256" key="9">
    <source>
        <dbReference type="ARBA" id="ARBA00023049"/>
    </source>
</evidence>
<protein>
    <submittedName>
        <fullName evidence="13">Peptidase M50</fullName>
    </submittedName>
</protein>